<evidence type="ECO:0000256" key="9">
    <source>
        <dbReference type="ARBA" id="ARBA00022842"/>
    </source>
</evidence>
<dbReference type="EMBL" id="MN079117">
    <property type="protein sequence ID" value="QEA05934.1"/>
    <property type="molecule type" value="Genomic_DNA"/>
</dbReference>
<keyword evidence="7" id="KW-0269">Exonuclease</keyword>
<dbReference type="Gene3D" id="3.40.50.300">
    <property type="entry name" value="P-loop containing nucleotide triphosphate hydrolases"/>
    <property type="match status" value="2"/>
</dbReference>
<dbReference type="Pfam" id="PF13361">
    <property type="entry name" value="UvrD_C"/>
    <property type="match status" value="1"/>
</dbReference>
<dbReference type="Gene3D" id="1.10.3170.10">
    <property type="entry name" value="Recbcd, chain B, domain 2"/>
    <property type="match status" value="1"/>
</dbReference>
<evidence type="ECO:0000256" key="7">
    <source>
        <dbReference type="ARBA" id="ARBA00022839"/>
    </source>
</evidence>
<evidence type="ECO:0000256" key="2">
    <source>
        <dbReference type="ARBA" id="ARBA00022723"/>
    </source>
</evidence>
<dbReference type="Pfam" id="PF12705">
    <property type="entry name" value="PDDEXK_1"/>
    <property type="match status" value="1"/>
</dbReference>
<evidence type="ECO:0000256" key="14">
    <source>
        <dbReference type="ARBA" id="ARBA00034808"/>
    </source>
</evidence>
<evidence type="ECO:0000256" key="13">
    <source>
        <dbReference type="ARBA" id="ARBA00034617"/>
    </source>
</evidence>
<keyword evidence="6" id="KW-0347">Helicase</keyword>
<organism evidence="19">
    <name type="scientific">uncultured organism</name>
    <dbReference type="NCBI Taxonomy" id="155900"/>
    <lineage>
        <taxon>unclassified sequences</taxon>
        <taxon>environmental samples</taxon>
    </lineage>
</organism>
<dbReference type="GO" id="GO:0008854">
    <property type="term" value="F:exodeoxyribonuclease V activity"/>
    <property type="evidence" value="ECO:0007669"/>
    <property type="project" value="InterPro"/>
</dbReference>
<dbReference type="GO" id="GO:0043138">
    <property type="term" value="F:3'-5' DNA helicase activity"/>
    <property type="evidence" value="ECO:0007669"/>
    <property type="project" value="UniProtKB-EC"/>
</dbReference>
<accession>A0A5B8REL7</accession>
<evidence type="ECO:0000256" key="4">
    <source>
        <dbReference type="ARBA" id="ARBA00022763"/>
    </source>
</evidence>
<dbReference type="PANTHER" id="PTHR11070:SF23">
    <property type="entry name" value="RECBCD ENZYME SUBUNIT RECB"/>
    <property type="match status" value="1"/>
</dbReference>
<comment type="catalytic activity">
    <reaction evidence="13">
        <text>Couples ATP hydrolysis with the unwinding of duplex DNA by translocating in the 3'-5' direction.</text>
        <dbReference type="EC" id="5.6.2.4"/>
    </reaction>
</comment>
<dbReference type="NCBIfam" id="TIGR00609">
    <property type="entry name" value="recB"/>
    <property type="match status" value="1"/>
</dbReference>
<dbReference type="InterPro" id="IPR027417">
    <property type="entry name" value="P-loop_NTPase"/>
</dbReference>
<dbReference type="AlphaFoldDB" id="A0A5B8REL7"/>
<evidence type="ECO:0000256" key="15">
    <source>
        <dbReference type="ARBA" id="ARBA00048988"/>
    </source>
</evidence>
<dbReference type="GO" id="GO:0046872">
    <property type="term" value="F:metal ion binding"/>
    <property type="evidence" value="ECO:0007669"/>
    <property type="project" value="UniProtKB-KW"/>
</dbReference>
<evidence type="ECO:0000256" key="8">
    <source>
        <dbReference type="ARBA" id="ARBA00022840"/>
    </source>
</evidence>
<protein>
    <recommendedName>
        <fullName evidence="14">DNA 3'-5' helicase</fullName>
        <ecNumber evidence="14">5.6.2.4</ecNumber>
    </recommendedName>
</protein>
<keyword evidence="10" id="KW-0238">DNA-binding</keyword>
<dbReference type="PROSITE" id="PS51198">
    <property type="entry name" value="UVRD_HELICASE_ATP_BIND"/>
    <property type="match status" value="1"/>
</dbReference>
<dbReference type="InterPro" id="IPR038726">
    <property type="entry name" value="PDDEXK_AddAB-type"/>
</dbReference>
<evidence type="ECO:0000256" key="5">
    <source>
        <dbReference type="ARBA" id="ARBA00022801"/>
    </source>
</evidence>
<keyword evidence="8" id="KW-0067">ATP-binding</keyword>
<feature type="domain" description="UvrD-like helicase ATP-binding" evidence="17">
    <location>
        <begin position="1"/>
        <end position="461"/>
    </location>
</feature>
<dbReference type="GO" id="GO:0005524">
    <property type="term" value="F:ATP binding"/>
    <property type="evidence" value="ECO:0007669"/>
    <property type="project" value="UniProtKB-KW"/>
</dbReference>
<evidence type="ECO:0000256" key="11">
    <source>
        <dbReference type="ARBA" id="ARBA00023204"/>
    </source>
</evidence>
<evidence type="ECO:0000256" key="3">
    <source>
        <dbReference type="ARBA" id="ARBA00022741"/>
    </source>
</evidence>
<sequence length="1197" mass="131235">MHALDIDTFPLSGLRLIEASAGTGKTFTIAALYLRLLLDAEPALGRDLDLRDILVVTFTEAATEELRERIRRRLRGAADAFAAGEAPGDDPVLQGLLARRDDHADCARRLSEMLTRMDEAPIHTIHGFCHRTLRENAFESGSLFRAEFIADEHHLRRALAEDFWRRRFYGCSEAYARWVRSEWATPEALLAAVKGYLDRHRLRVIPEPDDDALAALEQRFEATATRAAGLWREAGDEAVARLHEAAASKVLSASASAYRADRLAALRPLWATWFDAPHLPLPAGFELLTPQTQAGHVLKAAARRGTEPPAHPLFDACGELAALAAELAGARRIQVLHDALDCLREGLRERKRAEQVLSFDDLLTTLADALRGPHGSALADAVARRHPVALIDEFQDTDPEQYTIFQRIYAGREGCGLFMIGDPKQAIYSFRGADIFTYLRARRGTPADGGRFTLATNWRSTDSLVRGIDALFRRNPRRFIFDQGIDLPAVTAAGRADERPLTIDGATPTGLRVWFHERGEKERTIAKGRARERLAGACAARIAGMLASADAGRARLGDEPLRARDIAVLVRSHSEAEAVKSALDARGVASVHHSRESVFATEEARELGHILHAVAEPEDEGLLRAAVCTRLIGLSAADFHEALRLGPPWEARLERFAGYRERWDRRGVLPMLHTLMHEEGMIRRVFALPDGERRMTNLLHLGELLQEAATEHYGVTALLRWFQEQLDDPGAAGEAAELRLESDAELVKIVTIHKSKGLQYPVVLLPFIALGRAPDDAAAPLFHPGDDELVLDLGSAELDAHRAQAYREAMAEELRLLYVALTRASHRCELAWGRYNDGEHAGLAYLLFPPPDPDGAPPVAELPDDDAALRAPWEALEAEHGGIVTVTALDDGGGDAGTPAAVGPPGRGQALALDGHVRQGWRLSSYSGLLTSHAGQLIEQPDHDAGDEAEPAAADTPGEGIHAFPRGARAGTFFHRVLELADFTDPDDLAGHVARLLPAYGFDRDWAATVTGHLSGVLATPLDDSGVTLSALDRGQRLDELAFFFPVRDVGAAELDEALPEVGDGRRPALTFGRLQGMLKGYIDLVFEHDGRYFVVDYKSNHLGGSAAAYTPARLARAVAASRYDLQYALYALAVHRFLRSRLPDYDYDRHFGGVRYLFLRGMTPAQGPATGVYRERPPRALIERLDALFSGDTEAA</sequence>
<keyword evidence="3" id="KW-0547">Nucleotide-binding</keyword>
<feature type="region of interest" description="Disordered" evidence="16">
    <location>
        <begin position="941"/>
        <end position="962"/>
    </location>
</feature>
<evidence type="ECO:0000259" key="17">
    <source>
        <dbReference type="PROSITE" id="PS51198"/>
    </source>
</evidence>
<dbReference type="CDD" id="cd22352">
    <property type="entry name" value="RecB_C-like"/>
    <property type="match status" value="1"/>
</dbReference>
<keyword evidence="12" id="KW-0413">Isomerase</keyword>
<dbReference type="Pfam" id="PF00580">
    <property type="entry name" value="UvrD-helicase"/>
    <property type="match status" value="2"/>
</dbReference>
<dbReference type="GO" id="GO:0016887">
    <property type="term" value="F:ATP hydrolysis activity"/>
    <property type="evidence" value="ECO:0007669"/>
    <property type="project" value="RHEA"/>
</dbReference>
<dbReference type="PROSITE" id="PS51217">
    <property type="entry name" value="UVRD_HELICASE_CTER"/>
    <property type="match status" value="1"/>
</dbReference>
<dbReference type="PANTHER" id="PTHR11070">
    <property type="entry name" value="UVRD / RECB / PCRA DNA HELICASE FAMILY MEMBER"/>
    <property type="match status" value="1"/>
</dbReference>
<dbReference type="InterPro" id="IPR004586">
    <property type="entry name" value="RecB"/>
</dbReference>
<gene>
    <name evidence="19" type="primary">recB</name>
    <name evidence="19" type="ORF">KBTEX_02263</name>
</gene>
<keyword evidence="5 19" id="KW-0378">Hydrolase</keyword>
<evidence type="ECO:0000313" key="19">
    <source>
        <dbReference type="EMBL" id="QEA05934.1"/>
    </source>
</evidence>
<feature type="compositionally biased region" description="Low complexity" evidence="16">
    <location>
        <begin position="951"/>
        <end position="960"/>
    </location>
</feature>
<keyword evidence="9" id="KW-0460">Magnesium</keyword>
<keyword evidence="11" id="KW-0234">DNA repair</keyword>
<evidence type="ECO:0000256" key="12">
    <source>
        <dbReference type="ARBA" id="ARBA00023235"/>
    </source>
</evidence>
<dbReference type="HAMAP" id="MF_01485">
    <property type="entry name" value="RecB"/>
    <property type="match status" value="1"/>
</dbReference>
<dbReference type="GO" id="GO:0000725">
    <property type="term" value="P:recombinational repair"/>
    <property type="evidence" value="ECO:0007669"/>
    <property type="project" value="TreeGrafter"/>
</dbReference>
<evidence type="ECO:0000256" key="1">
    <source>
        <dbReference type="ARBA" id="ARBA00022722"/>
    </source>
</evidence>
<dbReference type="InterPro" id="IPR011604">
    <property type="entry name" value="PDDEXK-like_dom_sf"/>
</dbReference>
<dbReference type="EC" id="5.6.2.4" evidence="14"/>
<keyword evidence="4" id="KW-0227">DNA damage</keyword>
<dbReference type="GO" id="GO:0003677">
    <property type="term" value="F:DNA binding"/>
    <property type="evidence" value="ECO:0007669"/>
    <property type="project" value="UniProtKB-KW"/>
</dbReference>
<dbReference type="InterPro" id="IPR014017">
    <property type="entry name" value="DNA_helicase_UvrD-like_C"/>
</dbReference>
<reference evidence="19" key="1">
    <citation type="submission" date="2019-06" db="EMBL/GenBank/DDBJ databases">
        <authorList>
            <person name="Murdoch R.W."/>
            <person name="Fathepure B."/>
        </authorList>
    </citation>
    <scope>NUCLEOTIDE SEQUENCE</scope>
</reference>
<proteinExistence type="inferred from homology"/>
<dbReference type="Gene3D" id="1.10.486.10">
    <property type="entry name" value="PCRA, domain 4"/>
    <property type="match status" value="1"/>
</dbReference>
<keyword evidence="2" id="KW-0479">Metal-binding</keyword>
<dbReference type="InterPro" id="IPR011335">
    <property type="entry name" value="Restrct_endonuc-II-like"/>
</dbReference>
<dbReference type="GO" id="GO:0009338">
    <property type="term" value="C:exodeoxyribonuclease V complex"/>
    <property type="evidence" value="ECO:0007669"/>
    <property type="project" value="TreeGrafter"/>
</dbReference>
<comment type="catalytic activity">
    <reaction evidence="15">
        <text>ATP + H2O = ADP + phosphate + H(+)</text>
        <dbReference type="Rhea" id="RHEA:13065"/>
        <dbReference type="ChEBI" id="CHEBI:15377"/>
        <dbReference type="ChEBI" id="CHEBI:15378"/>
        <dbReference type="ChEBI" id="CHEBI:30616"/>
        <dbReference type="ChEBI" id="CHEBI:43474"/>
        <dbReference type="ChEBI" id="CHEBI:456216"/>
        <dbReference type="EC" id="5.6.2.4"/>
    </reaction>
</comment>
<evidence type="ECO:0000256" key="6">
    <source>
        <dbReference type="ARBA" id="ARBA00022806"/>
    </source>
</evidence>
<feature type="domain" description="UvrD-like helicase C-terminal" evidence="18">
    <location>
        <begin position="492"/>
        <end position="757"/>
    </location>
</feature>
<dbReference type="InterPro" id="IPR014016">
    <property type="entry name" value="UvrD-like_ATP-bd"/>
</dbReference>
<dbReference type="InterPro" id="IPR000212">
    <property type="entry name" value="DNA_helicase_UvrD/REP"/>
</dbReference>
<evidence type="ECO:0000256" key="10">
    <source>
        <dbReference type="ARBA" id="ARBA00023125"/>
    </source>
</evidence>
<keyword evidence="1" id="KW-0540">Nuclease</keyword>
<dbReference type="SUPFAM" id="SSF52540">
    <property type="entry name" value="P-loop containing nucleoside triphosphate hydrolases"/>
    <property type="match status" value="1"/>
</dbReference>
<name>A0A5B8REL7_9ZZZZ</name>
<evidence type="ECO:0000259" key="18">
    <source>
        <dbReference type="PROSITE" id="PS51217"/>
    </source>
</evidence>
<evidence type="ECO:0000256" key="16">
    <source>
        <dbReference type="SAM" id="MobiDB-lite"/>
    </source>
</evidence>
<dbReference type="SUPFAM" id="SSF52980">
    <property type="entry name" value="Restriction endonuclease-like"/>
    <property type="match status" value="1"/>
</dbReference>
<dbReference type="Gene3D" id="3.90.320.10">
    <property type="match status" value="1"/>
</dbReference>